<protein>
    <submittedName>
        <fullName evidence="8">Geranylgeranyl diphosphate synthase type II</fullName>
        <ecNumber evidence="8">2.5.1.1</ecNumber>
        <ecNumber evidence="8">2.5.1.10</ecNumber>
        <ecNumber evidence="8">2.5.1.29</ecNumber>
    </submittedName>
</protein>
<dbReference type="SFLD" id="SFLDG01017">
    <property type="entry name" value="Polyprenyl_Transferase_Like"/>
    <property type="match status" value="1"/>
</dbReference>
<dbReference type="EC" id="2.5.1.29" evidence="8"/>
<dbReference type="GO" id="GO:0004311">
    <property type="term" value="F:geranylgeranyl diphosphate synthase activity"/>
    <property type="evidence" value="ECO:0007669"/>
    <property type="project" value="UniProtKB-EC"/>
</dbReference>
<gene>
    <name evidence="8" type="ORF">J2Z81_000399</name>
</gene>
<dbReference type="EC" id="2.5.1.10" evidence="8"/>
<evidence type="ECO:0000256" key="7">
    <source>
        <dbReference type="RuleBase" id="RU004466"/>
    </source>
</evidence>
<keyword evidence="6" id="KW-0414">Isoprene biosynthesis</keyword>
<evidence type="ECO:0000313" key="8">
    <source>
        <dbReference type="EMBL" id="MBP2256467.1"/>
    </source>
</evidence>
<dbReference type="PROSITE" id="PS00444">
    <property type="entry name" value="POLYPRENYL_SYNTHASE_2"/>
    <property type="match status" value="1"/>
</dbReference>
<proteinExistence type="inferred from homology"/>
<dbReference type="Gene3D" id="1.10.600.10">
    <property type="entry name" value="Farnesyl Diphosphate Synthase"/>
    <property type="match status" value="1"/>
</dbReference>
<evidence type="ECO:0000256" key="1">
    <source>
        <dbReference type="ARBA" id="ARBA00001946"/>
    </source>
</evidence>
<evidence type="ECO:0000256" key="2">
    <source>
        <dbReference type="ARBA" id="ARBA00006706"/>
    </source>
</evidence>
<dbReference type="InterPro" id="IPR033749">
    <property type="entry name" value="Polyprenyl_synt_CS"/>
</dbReference>
<name>A0ABS4S4P8_9BACI</name>
<evidence type="ECO:0000256" key="5">
    <source>
        <dbReference type="ARBA" id="ARBA00022842"/>
    </source>
</evidence>
<comment type="cofactor">
    <cofactor evidence="1">
        <name>Mg(2+)</name>
        <dbReference type="ChEBI" id="CHEBI:18420"/>
    </cofactor>
</comment>
<reference evidence="8 9" key="1">
    <citation type="submission" date="2021-03" db="EMBL/GenBank/DDBJ databases">
        <title>Genomic Encyclopedia of Type Strains, Phase IV (KMG-IV): sequencing the most valuable type-strain genomes for metagenomic binning, comparative biology and taxonomic classification.</title>
        <authorList>
            <person name="Goeker M."/>
        </authorList>
    </citation>
    <scope>NUCLEOTIDE SEQUENCE [LARGE SCALE GENOMIC DNA]</scope>
    <source>
        <strain evidence="8 9">DSM 25790</strain>
    </source>
</reference>
<dbReference type="SFLD" id="SFLDS00005">
    <property type="entry name" value="Isoprenoid_Synthase_Type_I"/>
    <property type="match status" value="1"/>
</dbReference>
<dbReference type="PANTHER" id="PTHR43281">
    <property type="entry name" value="FARNESYL DIPHOSPHATE SYNTHASE"/>
    <property type="match status" value="1"/>
</dbReference>
<dbReference type="EMBL" id="JAGIKX010000001">
    <property type="protein sequence ID" value="MBP2256467.1"/>
    <property type="molecule type" value="Genomic_DNA"/>
</dbReference>
<dbReference type="SUPFAM" id="SSF48576">
    <property type="entry name" value="Terpenoid synthases"/>
    <property type="match status" value="1"/>
</dbReference>
<keyword evidence="4" id="KW-0479">Metal-binding</keyword>
<sequence length="294" mass="33179">MHEHLEAYITKNKLKFQEEMSKHLRQLDIPPRLKESMVYSAEAGGKMLRPILLAASYEMFSKDINKILSIGVALEMIHTYSLIHDDLPSMDNDDYRRGKLTNHKVFDEATAILAGDALLTYSFEIISTDPYLTDKQKIEIIKLLSSSSGAKGMVGGQILDLEAENHPVELHELEKIHTMKTGELLKFAIYSGAYLGNATNEQLNHLREFAYYLGLIFQVQDDILDVTGDVNKIGKPLGSDQSNQKSTFPNLLGAEGALEYKNQYVQKAKNALQKVNAENSYLFALTDYFSQRDH</sequence>
<dbReference type="InterPro" id="IPR000092">
    <property type="entry name" value="Polyprenyl_synt"/>
</dbReference>
<dbReference type="GO" id="GO:0004337">
    <property type="term" value="F:(2E,6E)-farnesyl diphosphate synthase activity"/>
    <property type="evidence" value="ECO:0007669"/>
    <property type="project" value="UniProtKB-EC"/>
</dbReference>
<dbReference type="PANTHER" id="PTHR43281:SF1">
    <property type="entry name" value="FARNESYL DIPHOSPHATE SYNTHASE"/>
    <property type="match status" value="1"/>
</dbReference>
<evidence type="ECO:0000256" key="3">
    <source>
        <dbReference type="ARBA" id="ARBA00022679"/>
    </source>
</evidence>
<dbReference type="PROSITE" id="PS00723">
    <property type="entry name" value="POLYPRENYL_SYNTHASE_1"/>
    <property type="match status" value="1"/>
</dbReference>
<keyword evidence="3 7" id="KW-0808">Transferase</keyword>
<evidence type="ECO:0000256" key="6">
    <source>
        <dbReference type="ARBA" id="ARBA00023229"/>
    </source>
</evidence>
<evidence type="ECO:0000256" key="4">
    <source>
        <dbReference type="ARBA" id="ARBA00022723"/>
    </source>
</evidence>
<keyword evidence="9" id="KW-1185">Reference proteome</keyword>
<comment type="similarity">
    <text evidence="2 7">Belongs to the FPP/GGPP synthase family.</text>
</comment>
<evidence type="ECO:0000313" key="9">
    <source>
        <dbReference type="Proteomes" id="UP001519294"/>
    </source>
</evidence>
<dbReference type="RefSeq" id="WP_029270051.1">
    <property type="nucleotide sequence ID" value="NZ_JAGIKX010000001.1"/>
</dbReference>
<keyword evidence="5" id="KW-0460">Magnesium</keyword>
<comment type="caution">
    <text evidence="8">The sequence shown here is derived from an EMBL/GenBank/DDBJ whole genome shotgun (WGS) entry which is preliminary data.</text>
</comment>
<accession>A0ABS4S4P8</accession>
<dbReference type="Pfam" id="PF00348">
    <property type="entry name" value="polyprenyl_synt"/>
    <property type="match status" value="1"/>
</dbReference>
<dbReference type="CDD" id="cd00685">
    <property type="entry name" value="Trans_IPPS_HT"/>
    <property type="match status" value="1"/>
</dbReference>
<dbReference type="NCBIfam" id="NF045485">
    <property type="entry name" value="FPPsyn"/>
    <property type="match status" value="1"/>
</dbReference>
<dbReference type="Proteomes" id="UP001519294">
    <property type="component" value="Unassembled WGS sequence"/>
</dbReference>
<dbReference type="InterPro" id="IPR053378">
    <property type="entry name" value="Prenyl_diphosphate_synthase"/>
</dbReference>
<dbReference type="InterPro" id="IPR008949">
    <property type="entry name" value="Isoprenoid_synthase_dom_sf"/>
</dbReference>
<organism evidence="8 9">
    <name type="scientific">Virgibacillus alimentarius</name>
    <dbReference type="NCBI Taxonomy" id="698769"/>
    <lineage>
        <taxon>Bacteria</taxon>
        <taxon>Bacillati</taxon>
        <taxon>Bacillota</taxon>
        <taxon>Bacilli</taxon>
        <taxon>Bacillales</taxon>
        <taxon>Bacillaceae</taxon>
        <taxon>Virgibacillus</taxon>
    </lineage>
</organism>
<dbReference type="EC" id="2.5.1.1" evidence="8"/>
<dbReference type="GO" id="GO:0004161">
    <property type="term" value="F:dimethylallyltranstransferase activity"/>
    <property type="evidence" value="ECO:0007669"/>
    <property type="project" value="UniProtKB-EC"/>
</dbReference>